<organism evidence="1 2">
    <name type="scientific">Intestinimonas massiliensis</name>
    <name type="common">ex Afouda et al. 2020</name>
    <dbReference type="NCBI Taxonomy" id="1673721"/>
    <lineage>
        <taxon>Bacteria</taxon>
        <taxon>Bacillati</taxon>
        <taxon>Bacillota</taxon>
        <taxon>Clostridia</taxon>
        <taxon>Eubacteriales</taxon>
        <taxon>Intestinimonas</taxon>
    </lineage>
</organism>
<proteinExistence type="predicted"/>
<accession>A0ABS9M8X1</accession>
<evidence type="ECO:0000313" key="1">
    <source>
        <dbReference type="EMBL" id="MCG4527213.1"/>
    </source>
</evidence>
<comment type="caution">
    <text evidence="1">The sequence shown here is derived from an EMBL/GenBank/DDBJ whole genome shotgun (WGS) entry which is preliminary data.</text>
</comment>
<gene>
    <name evidence="1" type="ORF">L0P79_08995</name>
</gene>
<protein>
    <submittedName>
        <fullName evidence="1">Uncharacterized protein</fullName>
    </submittedName>
</protein>
<feature type="non-terminal residue" evidence="1">
    <location>
        <position position="62"/>
    </location>
</feature>
<evidence type="ECO:0000313" key="2">
    <source>
        <dbReference type="Proteomes" id="UP001200313"/>
    </source>
</evidence>
<dbReference type="RefSeq" id="WP_238073985.1">
    <property type="nucleotide sequence ID" value="NZ_JAKNJB010000013.1"/>
</dbReference>
<dbReference type="Proteomes" id="UP001200313">
    <property type="component" value="Unassembled WGS sequence"/>
</dbReference>
<sequence>MEIKKLYNQLVLTTEKALSYLRYMENIQILHCEQYISTERVYASLGQHRTENCVQKMSLRGK</sequence>
<name>A0ABS9M8X1_9FIRM</name>
<dbReference type="EMBL" id="JAKNJB010000013">
    <property type="protein sequence ID" value="MCG4527213.1"/>
    <property type="molecule type" value="Genomic_DNA"/>
</dbReference>
<reference evidence="1 2" key="1">
    <citation type="submission" date="2022-01" db="EMBL/GenBank/DDBJ databases">
        <title>Collection of gut derived symbiotic bacterial strains cultured from healthy donors.</title>
        <authorList>
            <person name="Lin H."/>
            <person name="Kohout C."/>
            <person name="Waligurski E."/>
            <person name="Pamer E.G."/>
        </authorList>
    </citation>
    <scope>NUCLEOTIDE SEQUENCE [LARGE SCALE GENOMIC DNA]</scope>
    <source>
        <strain evidence="1 2">DFI.3.7</strain>
    </source>
</reference>
<keyword evidence="2" id="KW-1185">Reference proteome</keyword>